<name>A0A9P0G2R4_9CUCU</name>
<dbReference type="Proteomes" id="UP001153636">
    <property type="component" value="Chromosome 1"/>
</dbReference>
<keyword evidence="3" id="KW-1185">Reference proteome</keyword>
<reference evidence="2" key="1">
    <citation type="submission" date="2022-01" db="EMBL/GenBank/DDBJ databases">
        <authorList>
            <person name="King R."/>
        </authorList>
    </citation>
    <scope>NUCLEOTIDE SEQUENCE</scope>
</reference>
<dbReference type="OrthoDB" id="6777181at2759"/>
<accession>A0A9P0G2R4</accession>
<feature type="compositionally biased region" description="Basic and acidic residues" evidence="1">
    <location>
        <begin position="140"/>
        <end position="151"/>
    </location>
</feature>
<gene>
    <name evidence="2" type="ORF">PSYICH_LOCUS1252</name>
</gene>
<feature type="region of interest" description="Disordered" evidence="1">
    <location>
        <begin position="101"/>
        <end position="151"/>
    </location>
</feature>
<feature type="compositionally biased region" description="Basic and acidic residues" evidence="1">
    <location>
        <begin position="101"/>
        <end position="125"/>
    </location>
</feature>
<evidence type="ECO:0000256" key="1">
    <source>
        <dbReference type="SAM" id="MobiDB-lite"/>
    </source>
</evidence>
<evidence type="ECO:0000313" key="3">
    <source>
        <dbReference type="Proteomes" id="UP001153636"/>
    </source>
</evidence>
<sequence>MARRVVKLHSKYESYQTFEDILDQLEEGEKMNKKCCGWCFICSFKDIGKICGCCGSNRETGDDDLECALVNYVQEVRASSPEGKIVNKVIVSKKELLERRDLQRSEREEDDRKELLGYNKDKRSITSDSSYNSAPIIEVSKPDDKEKPEGT</sequence>
<protein>
    <submittedName>
        <fullName evidence="2">Uncharacterized protein</fullName>
    </submittedName>
</protein>
<dbReference type="EMBL" id="OV651813">
    <property type="protein sequence ID" value="CAH1099709.1"/>
    <property type="molecule type" value="Genomic_DNA"/>
</dbReference>
<evidence type="ECO:0000313" key="2">
    <source>
        <dbReference type="EMBL" id="CAH1099709.1"/>
    </source>
</evidence>
<organism evidence="2 3">
    <name type="scientific">Psylliodes chrysocephalus</name>
    <dbReference type="NCBI Taxonomy" id="3402493"/>
    <lineage>
        <taxon>Eukaryota</taxon>
        <taxon>Metazoa</taxon>
        <taxon>Ecdysozoa</taxon>
        <taxon>Arthropoda</taxon>
        <taxon>Hexapoda</taxon>
        <taxon>Insecta</taxon>
        <taxon>Pterygota</taxon>
        <taxon>Neoptera</taxon>
        <taxon>Endopterygota</taxon>
        <taxon>Coleoptera</taxon>
        <taxon>Polyphaga</taxon>
        <taxon>Cucujiformia</taxon>
        <taxon>Chrysomeloidea</taxon>
        <taxon>Chrysomelidae</taxon>
        <taxon>Galerucinae</taxon>
        <taxon>Alticini</taxon>
        <taxon>Psylliodes</taxon>
    </lineage>
</organism>
<dbReference type="AlphaFoldDB" id="A0A9P0G2R4"/>
<proteinExistence type="predicted"/>